<protein>
    <submittedName>
        <fullName evidence="1">Uncharacterized protein</fullName>
    </submittedName>
</protein>
<reference evidence="1 2" key="1">
    <citation type="submission" date="2018-09" db="EMBL/GenBank/DDBJ databases">
        <title>Arachidicoccus sp. nov., a bacterium isolated from soil.</title>
        <authorList>
            <person name="Weon H.-Y."/>
            <person name="Kwon S.-W."/>
            <person name="Lee S.A."/>
        </authorList>
    </citation>
    <scope>NUCLEOTIDE SEQUENCE [LARGE SCALE GENOMIC DNA]</scope>
    <source>
        <strain evidence="1 2">KIS59-12</strain>
    </source>
</reference>
<dbReference type="AlphaFoldDB" id="A0A386HQP1"/>
<evidence type="ECO:0000313" key="1">
    <source>
        <dbReference type="EMBL" id="AYD47896.1"/>
    </source>
</evidence>
<dbReference type="EMBL" id="CP032489">
    <property type="protein sequence ID" value="AYD47896.1"/>
    <property type="molecule type" value="Genomic_DNA"/>
</dbReference>
<sequence length="70" mass="8068">MIHLLIWSMILLQEISLFDKRYTTFLKIPLQIIGFKCSLHCSNIDYTSNFDTLTDISLNIISKQTGACNK</sequence>
<dbReference type="KEGG" id="ark:D6B99_10025"/>
<keyword evidence="2" id="KW-1185">Reference proteome</keyword>
<organism evidence="1 2">
    <name type="scientific">Arachidicoccus soli</name>
    <dbReference type="NCBI Taxonomy" id="2341117"/>
    <lineage>
        <taxon>Bacteria</taxon>
        <taxon>Pseudomonadati</taxon>
        <taxon>Bacteroidota</taxon>
        <taxon>Chitinophagia</taxon>
        <taxon>Chitinophagales</taxon>
        <taxon>Chitinophagaceae</taxon>
        <taxon>Arachidicoccus</taxon>
    </lineage>
</organism>
<proteinExistence type="predicted"/>
<dbReference type="Proteomes" id="UP000266118">
    <property type="component" value="Chromosome"/>
</dbReference>
<evidence type="ECO:0000313" key="2">
    <source>
        <dbReference type="Proteomes" id="UP000266118"/>
    </source>
</evidence>
<accession>A0A386HQP1</accession>
<gene>
    <name evidence="1" type="ORF">D6B99_10025</name>
</gene>
<name>A0A386HQP1_9BACT</name>